<dbReference type="Gene3D" id="3.40.532.10">
    <property type="entry name" value="Peptidase C12, ubiquitin carboxyl-terminal hydrolase"/>
    <property type="match status" value="1"/>
</dbReference>
<feature type="site" description="Important for enzyme activity" evidence="7">
    <location>
        <position position="178"/>
    </location>
</feature>
<dbReference type="Proteomes" id="UP001219933">
    <property type="component" value="Chromosome 1"/>
</dbReference>
<feature type="active site" description="Proton donor" evidence="7">
    <location>
        <position position="163"/>
    </location>
</feature>
<dbReference type="GO" id="GO:0016579">
    <property type="term" value="P:protein deubiquitination"/>
    <property type="evidence" value="ECO:0007669"/>
    <property type="project" value="TreeGrafter"/>
</dbReference>
<evidence type="ECO:0000256" key="8">
    <source>
        <dbReference type="RuleBase" id="RU361215"/>
    </source>
</evidence>
<dbReference type="InterPro" id="IPR057254">
    <property type="entry name" value="UCH_AS"/>
</dbReference>
<feature type="active site" description="Nucleophile" evidence="7">
    <location>
        <position position="89"/>
    </location>
</feature>
<dbReference type="Pfam" id="PF01088">
    <property type="entry name" value="Peptidase_C12"/>
    <property type="match status" value="1"/>
</dbReference>
<evidence type="ECO:0000256" key="5">
    <source>
        <dbReference type="ARBA" id="ARBA00022801"/>
    </source>
</evidence>
<reference evidence="10" key="1">
    <citation type="submission" date="2023-03" db="EMBL/GenBank/DDBJ databases">
        <title>Mating type loci evolution in Malassezia.</title>
        <authorList>
            <person name="Coelho M.A."/>
        </authorList>
    </citation>
    <scope>NUCLEOTIDE SEQUENCE</scope>
    <source>
        <strain evidence="10">CBS 11721</strain>
    </source>
</reference>
<gene>
    <name evidence="10" type="primary">YUH1</name>
    <name evidence="10" type="ORF">MCUN1_000815</name>
</gene>
<evidence type="ECO:0000256" key="3">
    <source>
        <dbReference type="ARBA" id="ARBA00022670"/>
    </source>
</evidence>
<evidence type="ECO:0000256" key="2">
    <source>
        <dbReference type="ARBA" id="ARBA00009326"/>
    </source>
</evidence>
<dbReference type="PROSITE" id="PS00140">
    <property type="entry name" value="UCH_1"/>
    <property type="match status" value="1"/>
</dbReference>
<proteinExistence type="inferred from homology"/>
<dbReference type="EC" id="3.4.19.12" evidence="8"/>
<keyword evidence="4 7" id="KW-0833">Ubl conjugation pathway</keyword>
<dbReference type="PANTHER" id="PTHR10589:SF17">
    <property type="entry name" value="UBIQUITIN CARBOXYL-TERMINAL HYDROLASE"/>
    <property type="match status" value="1"/>
</dbReference>
<dbReference type="GO" id="GO:0004843">
    <property type="term" value="F:cysteine-type deubiquitinase activity"/>
    <property type="evidence" value="ECO:0007669"/>
    <property type="project" value="UniProtKB-UniRule"/>
</dbReference>
<feature type="site" description="Transition state stabilizer" evidence="7">
    <location>
        <position position="83"/>
    </location>
</feature>
<name>A0AAF0J501_9BASI</name>
<dbReference type="AlphaFoldDB" id="A0AAF0J501"/>
<dbReference type="FunFam" id="3.40.532.10:FF:000006">
    <property type="entry name" value="Ubiquitin carboxyl-terminal hydrolase"/>
    <property type="match status" value="1"/>
</dbReference>
<sequence length="229" mass="24552">MSQWVPLEANPELFAAWCSTLGLDGARHSFYDVFGFDDELLAMIPQPVNALLFLFPLTDAVEERHRADDASRTPPEGLLWFKQTIGNACGTIGLLHAIANSAAKDAVIPGSALDDILTKARATTAEERVAVLANSEALRMAHAAVADDGQTAAPDAHDPVNLHFVAFVRANGKLVELDGRRTGPIEHDVAVPTQDDLLKAAVQFVQQYYVAANPDELGFNMIALSGAPP</sequence>
<evidence type="ECO:0000256" key="1">
    <source>
        <dbReference type="ARBA" id="ARBA00000707"/>
    </source>
</evidence>
<evidence type="ECO:0000256" key="4">
    <source>
        <dbReference type="ARBA" id="ARBA00022786"/>
    </source>
</evidence>
<dbReference type="InterPro" id="IPR001578">
    <property type="entry name" value="Peptidase_C12_UCH"/>
</dbReference>
<dbReference type="EMBL" id="CP119877">
    <property type="protein sequence ID" value="WFD33987.1"/>
    <property type="molecule type" value="Genomic_DNA"/>
</dbReference>
<protein>
    <recommendedName>
        <fullName evidence="8">Ubiquitin carboxyl-terminal hydrolase</fullName>
        <ecNumber evidence="8">3.4.19.12</ecNumber>
    </recommendedName>
</protein>
<comment type="similarity">
    <text evidence="2 7 8">Belongs to the peptidase C12 family.</text>
</comment>
<evidence type="ECO:0000256" key="7">
    <source>
        <dbReference type="PROSITE-ProRule" id="PRU01393"/>
    </source>
</evidence>
<dbReference type="InterPro" id="IPR036959">
    <property type="entry name" value="Peptidase_C12_UCH_sf"/>
</dbReference>
<dbReference type="PRINTS" id="PR00707">
    <property type="entry name" value="UBCTHYDRLASE"/>
</dbReference>
<evidence type="ECO:0000313" key="10">
    <source>
        <dbReference type="EMBL" id="WFD33987.1"/>
    </source>
</evidence>
<dbReference type="CDD" id="cd09616">
    <property type="entry name" value="Peptidase_C12_UCH_L1_L3"/>
    <property type="match status" value="1"/>
</dbReference>
<feature type="domain" description="UCH catalytic" evidence="9">
    <location>
        <begin position="3"/>
        <end position="226"/>
    </location>
</feature>
<accession>A0AAF0J501</accession>
<dbReference type="InterPro" id="IPR038765">
    <property type="entry name" value="Papain-like_cys_pep_sf"/>
</dbReference>
<keyword evidence="11" id="KW-1185">Reference proteome</keyword>
<dbReference type="SUPFAM" id="SSF54001">
    <property type="entry name" value="Cysteine proteinases"/>
    <property type="match status" value="1"/>
</dbReference>
<organism evidence="10 11">
    <name type="scientific">Malassezia cuniculi</name>
    <dbReference type="NCBI Taxonomy" id="948313"/>
    <lineage>
        <taxon>Eukaryota</taxon>
        <taxon>Fungi</taxon>
        <taxon>Dikarya</taxon>
        <taxon>Basidiomycota</taxon>
        <taxon>Ustilaginomycotina</taxon>
        <taxon>Malasseziomycetes</taxon>
        <taxon>Malasseziales</taxon>
        <taxon>Malasseziaceae</taxon>
        <taxon>Malassezia</taxon>
    </lineage>
</organism>
<dbReference type="PANTHER" id="PTHR10589">
    <property type="entry name" value="UBIQUITIN CARBOXYL-TERMINAL HYDROLASE"/>
    <property type="match status" value="1"/>
</dbReference>
<dbReference type="GO" id="GO:0005737">
    <property type="term" value="C:cytoplasm"/>
    <property type="evidence" value="ECO:0007669"/>
    <property type="project" value="TreeGrafter"/>
</dbReference>
<dbReference type="PROSITE" id="PS52048">
    <property type="entry name" value="UCH_DOMAIN"/>
    <property type="match status" value="1"/>
</dbReference>
<keyword evidence="6 7" id="KW-0788">Thiol protease</keyword>
<keyword evidence="5 7" id="KW-0378">Hydrolase</keyword>
<evidence type="ECO:0000259" key="9">
    <source>
        <dbReference type="PROSITE" id="PS52048"/>
    </source>
</evidence>
<dbReference type="GO" id="GO:0006511">
    <property type="term" value="P:ubiquitin-dependent protein catabolic process"/>
    <property type="evidence" value="ECO:0007669"/>
    <property type="project" value="UniProtKB-UniRule"/>
</dbReference>
<evidence type="ECO:0000313" key="11">
    <source>
        <dbReference type="Proteomes" id="UP001219933"/>
    </source>
</evidence>
<keyword evidence="3 7" id="KW-0645">Protease</keyword>
<evidence type="ECO:0000256" key="6">
    <source>
        <dbReference type="ARBA" id="ARBA00022807"/>
    </source>
</evidence>
<comment type="catalytic activity">
    <reaction evidence="1 7 8">
        <text>Thiol-dependent hydrolysis of ester, thioester, amide, peptide and isopeptide bonds formed by the C-terminal Gly of ubiquitin (a 76-residue protein attached to proteins as an intracellular targeting signal).</text>
        <dbReference type="EC" id="3.4.19.12"/>
    </reaction>
</comment>